<keyword evidence="3" id="KW-1185">Reference proteome</keyword>
<dbReference type="InterPro" id="IPR054545">
    <property type="entry name" value="ApeI-like"/>
</dbReference>
<dbReference type="KEGG" id="bsa:Bacsa_3281"/>
<dbReference type="Proteomes" id="UP000007486">
    <property type="component" value="Chromosome"/>
</dbReference>
<dbReference type="HOGENOM" id="CLU_078912_5_0_10"/>
<gene>
    <name evidence="2" type="ordered locus">Bacsa_3281</name>
</gene>
<reference evidence="2 3" key="1">
    <citation type="journal article" date="2011" name="Stand. Genomic Sci.">
        <title>Complete genome sequence of Bacteroides salanitronis type strain (BL78).</title>
        <authorList>
            <person name="Gronow S."/>
            <person name="Held B."/>
            <person name="Lucas S."/>
            <person name="Lapidus A."/>
            <person name="Del Rio T.G."/>
            <person name="Nolan M."/>
            <person name="Tice H."/>
            <person name="Deshpande S."/>
            <person name="Cheng J.F."/>
            <person name="Pitluck S."/>
            <person name="Liolios K."/>
            <person name="Pagani I."/>
            <person name="Ivanova N."/>
            <person name="Mavromatis K."/>
            <person name="Pati A."/>
            <person name="Tapia R."/>
            <person name="Han C."/>
            <person name="Goodwin L."/>
            <person name="Chen A."/>
            <person name="Palaniappan K."/>
            <person name="Land M."/>
            <person name="Hauser L."/>
            <person name="Chang Y.J."/>
            <person name="Jeffries C.D."/>
            <person name="Brambilla E.M."/>
            <person name="Rohde M."/>
            <person name="Goker M."/>
            <person name="Detter J.C."/>
            <person name="Woyke T."/>
            <person name="Bristow J."/>
            <person name="Markowitz V."/>
            <person name="Hugenholtz P."/>
            <person name="Kyrpides N.C."/>
            <person name="Klenk H.P."/>
            <person name="Eisen J.A."/>
        </authorList>
    </citation>
    <scope>NUCLEOTIDE SEQUENCE [LARGE SCALE GENOMIC DNA]</scope>
    <source>
        <strain evidence="2 3">DSM 18170</strain>
    </source>
</reference>
<sequence length="130" mass="14744">MRLRDTYYRVWSAHYVSDTPSFHVELLPGCDVYRGHFPGHPVCPGVCNIGMLKECMEEAVGVKLAIETIKQCRMTAVASPEICSELDIRMHIQSLGEARWAVQAKLYDAERTYMEYKGEMKREDGGASEP</sequence>
<dbReference type="Gene3D" id="3.10.129.10">
    <property type="entry name" value="Hotdog Thioesterase"/>
    <property type="match status" value="1"/>
</dbReference>
<name>F0R553_PHOSB</name>
<dbReference type="eggNOG" id="COG0764">
    <property type="taxonomic scope" value="Bacteria"/>
</dbReference>
<protein>
    <recommendedName>
        <fullName evidence="1">ApeI dehydratase-like domain-containing protein</fullName>
    </recommendedName>
</protein>
<organism evidence="2 3">
    <name type="scientific">Phocaeicola salanitronis (strain DSM 18170 / JCM 13657 / CCUG 60908 / BL78)</name>
    <name type="common">Bacteroides salanitronis</name>
    <dbReference type="NCBI Taxonomy" id="667015"/>
    <lineage>
        <taxon>Bacteria</taxon>
        <taxon>Pseudomonadati</taxon>
        <taxon>Bacteroidota</taxon>
        <taxon>Bacteroidia</taxon>
        <taxon>Bacteroidales</taxon>
        <taxon>Bacteroidaceae</taxon>
        <taxon>Phocaeicola</taxon>
    </lineage>
</organism>
<dbReference type="Pfam" id="PF22818">
    <property type="entry name" value="ApeI-like"/>
    <property type="match status" value="1"/>
</dbReference>
<dbReference type="STRING" id="667015.Bacsa_3281"/>
<proteinExistence type="predicted"/>
<dbReference type="AlphaFoldDB" id="F0R553"/>
<evidence type="ECO:0000259" key="1">
    <source>
        <dbReference type="Pfam" id="PF22818"/>
    </source>
</evidence>
<accession>F0R553</accession>
<dbReference type="OrthoDB" id="9772788at2"/>
<evidence type="ECO:0000313" key="3">
    <source>
        <dbReference type="Proteomes" id="UP000007486"/>
    </source>
</evidence>
<evidence type="ECO:0000313" key="2">
    <source>
        <dbReference type="EMBL" id="ADY37807.1"/>
    </source>
</evidence>
<dbReference type="EMBL" id="CP002530">
    <property type="protein sequence ID" value="ADY37807.1"/>
    <property type="molecule type" value="Genomic_DNA"/>
</dbReference>
<dbReference type="RefSeq" id="WP_013619166.1">
    <property type="nucleotide sequence ID" value="NC_015164.1"/>
</dbReference>
<feature type="domain" description="ApeI dehydratase-like" evidence="1">
    <location>
        <begin position="20"/>
        <end position="93"/>
    </location>
</feature>